<comment type="caution">
    <text evidence="5">The sequence shown here is derived from an EMBL/GenBank/DDBJ whole genome shotgun (WGS) entry which is preliminary data.</text>
</comment>
<dbReference type="Gene3D" id="3.40.50.720">
    <property type="entry name" value="NAD(P)-binding Rossmann-like Domain"/>
    <property type="match status" value="1"/>
</dbReference>
<dbReference type="EMBL" id="QQTP01000007">
    <property type="protein sequence ID" value="RDJ24278.1"/>
    <property type="molecule type" value="Genomic_DNA"/>
</dbReference>
<keyword evidence="3" id="KW-0520">NAD</keyword>
<dbReference type="InterPro" id="IPR036291">
    <property type="entry name" value="NAD(P)-bd_dom_sf"/>
</dbReference>
<keyword evidence="2" id="KW-0560">Oxidoreductase</keyword>
<reference evidence="6" key="1">
    <citation type="submission" date="2018-07" db="EMBL/GenBank/DDBJ databases">
        <authorList>
            <person name="Safronova V.I."/>
            <person name="Chirak E.R."/>
            <person name="Sazanova A.L."/>
        </authorList>
    </citation>
    <scope>NUCLEOTIDE SEQUENCE [LARGE SCALE GENOMIC DNA]</scope>
    <source>
        <strain evidence="6">RCAM04685</strain>
    </source>
</reference>
<dbReference type="RefSeq" id="WP_114830136.1">
    <property type="nucleotide sequence ID" value="NZ_QQTO01000007.1"/>
</dbReference>
<keyword evidence="6" id="KW-1185">Reference proteome</keyword>
<dbReference type="Proteomes" id="UP000255207">
    <property type="component" value="Unassembled WGS sequence"/>
</dbReference>
<evidence type="ECO:0000313" key="6">
    <source>
        <dbReference type="Proteomes" id="UP000255207"/>
    </source>
</evidence>
<comment type="similarity">
    <text evidence="1">Belongs to the NAD(P)-dependent epimerase/dehydratase family.</text>
</comment>
<dbReference type="InterPro" id="IPR001509">
    <property type="entry name" value="Epimerase_deHydtase"/>
</dbReference>
<feature type="domain" description="NAD-dependent epimerase/dehydratase" evidence="4">
    <location>
        <begin position="5"/>
        <end position="169"/>
    </location>
</feature>
<evidence type="ECO:0000313" key="5">
    <source>
        <dbReference type="EMBL" id="RDJ24278.1"/>
    </source>
</evidence>
<organism evidence="5 6">
    <name type="scientific">Bosea caraganae</name>
    <dbReference type="NCBI Taxonomy" id="2763117"/>
    <lineage>
        <taxon>Bacteria</taxon>
        <taxon>Pseudomonadati</taxon>
        <taxon>Pseudomonadota</taxon>
        <taxon>Alphaproteobacteria</taxon>
        <taxon>Hyphomicrobiales</taxon>
        <taxon>Boseaceae</taxon>
        <taxon>Bosea</taxon>
    </lineage>
</organism>
<evidence type="ECO:0000256" key="2">
    <source>
        <dbReference type="ARBA" id="ARBA00023002"/>
    </source>
</evidence>
<evidence type="ECO:0000256" key="1">
    <source>
        <dbReference type="ARBA" id="ARBA00007637"/>
    </source>
</evidence>
<dbReference type="SUPFAM" id="SSF51735">
    <property type="entry name" value="NAD(P)-binding Rossmann-fold domains"/>
    <property type="match status" value="1"/>
</dbReference>
<name>A0A370L5M9_9HYPH</name>
<dbReference type="AlphaFoldDB" id="A0A370L5M9"/>
<dbReference type="PANTHER" id="PTHR43103:SF5">
    <property type="entry name" value="4-EPIMERASE, PUTATIVE (AFU_ORTHOLOGUE AFUA_7G00360)-RELATED"/>
    <property type="match status" value="1"/>
</dbReference>
<proteinExistence type="inferred from homology"/>
<protein>
    <submittedName>
        <fullName evidence="5">NAD(P)-dependent oxidoreductase</fullName>
    </submittedName>
</protein>
<dbReference type="Pfam" id="PF01370">
    <property type="entry name" value="Epimerase"/>
    <property type="match status" value="1"/>
</dbReference>
<dbReference type="GO" id="GO:0016491">
    <property type="term" value="F:oxidoreductase activity"/>
    <property type="evidence" value="ECO:0007669"/>
    <property type="project" value="UniProtKB-KW"/>
</dbReference>
<gene>
    <name evidence="5" type="ORF">DWE98_15370</name>
</gene>
<accession>A0A370L5M9</accession>
<dbReference type="PANTHER" id="PTHR43103">
    <property type="entry name" value="NUCLEOSIDE-DIPHOSPHATE-SUGAR EPIMERASE"/>
    <property type="match status" value="1"/>
</dbReference>
<sequence>MFNSVLLTGAAGALGRQLRPALRRAFKQVRLSDVAAVEPAGENEEVVPCDLRDAAAVEQLVSGMDAIVHFGGSLSRNDWGSVMEVNIAGTYNLYEAARRQNVLRVVYASSNHVIGMYPRSEQIDLDAPLRPDSLYGVSKCFGEALSRYYWDKYGIESACLRIGSALAKPNDERSLATWLSLEDLDQLVLRCLTTPHLGWTALYGVSDNDRSWWDNGKAGYVGFRPRDNAESFAVEVTGSASPLDPADPAVFFQGGARSSHDYVDEAARAKLRRERQPKP</sequence>
<evidence type="ECO:0000259" key="4">
    <source>
        <dbReference type="Pfam" id="PF01370"/>
    </source>
</evidence>
<evidence type="ECO:0000256" key="3">
    <source>
        <dbReference type="ARBA" id="ARBA00023027"/>
    </source>
</evidence>
<dbReference type="OrthoDB" id="8770295at2"/>